<name>A0A9R1XLX1_LACSA</name>
<keyword evidence="5" id="KW-1185">Reference proteome</keyword>
<evidence type="ECO:0000256" key="1">
    <source>
        <dbReference type="SAM" id="MobiDB-lite"/>
    </source>
</evidence>
<dbReference type="GO" id="GO:0046983">
    <property type="term" value="F:protein dimerization activity"/>
    <property type="evidence" value="ECO:0007669"/>
    <property type="project" value="InterPro"/>
</dbReference>
<dbReference type="PANTHER" id="PTHR32166">
    <property type="entry name" value="OSJNBA0013A04.12 PROTEIN"/>
    <property type="match status" value="1"/>
</dbReference>
<dbReference type="InterPro" id="IPR012337">
    <property type="entry name" value="RNaseH-like_sf"/>
</dbReference>
<proteinExistence type="predicted"/>
<dbReference type="Pfam" id="PF04937">
    <property type="entry name" value="DUF659"/>
    <property type="match status" value="1"/>
</dbReference>
<comment type="caution">
    <text evidence="4">The sequence shown here is derived from an EMBL/GenBank/DDBJ whole genome shotgun (WGS) entry which is preliminary data.</text>
</comment>
<gene>
    <name evidence="4" type="ORF">LSAT_V11C400162730</name>
</gene>
<dbReference type="PANTHER" id="PTHR32166:SF74">
    <property type="entry name" value="OS05G0256350 PROTEIN"/>
    <property type="match status" value="1"/>
</dbReference>
<dbReference type="OrthoDB" id="2012664at2759"/>
<dbReference type="SUPFAM" id="SSF53098">
    <property type="entry name" value="Ribonuclease H-like"/>
    <property type="match status" value="1"/>
</dbReference>
<evidence type="ECO:0008006" key="6">
    <source>
        <dbReference type="Google" id="ProtNLM"/>
    </source>
</evidence>
<evidence type="ECO:0000313" key="4">
    <source>
        <dbReference type="EMBL" id="KAJ0212312.1"/>
    </source>
</evidence>
<protein>
    <recommendedName>
        <fullName evidence="6">DUF659 domain-containing protein</fullName>
    </recommendedName>
</protein>
<evidence type="ECO:0000259" key="3">
    <source>
        <dbReference type="Pfam" id="PF05699"/>
    </source>
</evidence>
<accession>A0A9R1XLX1</accession>
<feature type="region of interest" description="Disordered" evidence="1">
    <location>
        <begin position="534"/>
        <end position="576"/>
    </location>
</feature>
<organism evidence="4 5">
    <name type="scientific">Lactuca sativa</name>
    <name type="common">Garden lettuce</name>
    <dbReference type="NCBI Taxonomy" id="4236"/>
    <lineage>
        <taxon>Eukaryota</taxon>
        <taxon>Viridiplantae</taxon>
        <taxon>Streptophyta</taxon>
        <taxon>Embryophyta</taxon>
        <taxon>Tracheophyta</taxon>
        <taxon>Spermatophyta</taxon>
        <taxon>Magnoliopsida</taxon>
        <taxon>eudicotyledons</taxon>
        <taxon>Gunneridae</taxon>
        <taxon>Pentapetalae</taxon>
        <taxon>asterids</taxon>
        <taxon>campanulids</taxon>
        <taxon>Asterales</taxon>
        <taxon>Asteraceae</taxon>
        <taxon>Cichorioideae</taxon>
        <taxon>Cichorieae</taxon>
        <taxon>Lactucinae</taxon>
        <taxon>Lactuca</taxon>
    </lineage>
</organism>
<evidence type="ECO:0000313" key="5">
    <source>
        <dbReference type="Proteomes" id="UP000235145"/>
    </source>
</evidence>
<dbReference type="InterPro" id="IPR008906">
    <property type="entry name" value="HATC_C_dom"/>
</dbReference>
<feature type="domain" description="HAT C-terminal dimerisation" evidence="3">
    <location>
        <begin position="428"/>
        <end position="499"/>
    </location>
</feature>
<dbReference type="InterPro" id="IPR007021">
    <property type="entry name" value="DUF659"/>
</dbReference>
<evidence type="ECO:0000259" key="2">
    <source>
        <dbReference type="Pfam" id="PF04937"/>
    </source>
</evidence>
<dbReference type="AlphaFoldDB" id="A0A9R1XLX1"/>
<reference evidence="4 5" key="1">
    <citation type="journal article" date="2017" name="Nat. Commun.">
        <title>Genome assembly with in vitro proximity ligation data and whole-genome triplication in lettuce.</title>
        <authorList>
            <person name="Reyes-Chin-Wo S."/>
            <person name="Wang Z."/>
            <person name="Yang X."/>
            <person name="Kozik A."/>
            <person name="Arikit S."/>
            <person name="Song C."/>
            <person name="Xia L."/>
            <person name="Froenicke L."/>
            <person name="Lavelle D.O."/>
            <person name="Truco M.J."/>
            <person name="Xia R."/>
            <person name="Zhu S."/>
            <person name="Xu C."/>
            <person name="Xu H."/>
            <person name="Xu X."/>
            <person name="Cox K."/>
            <person name="Korf I."/>
            <person name="Meyers B.C."/>
            <person name="Michelmore R.W."/>
        </authorList>
    </citation>
    <scope>NUCLEOTIDE SEQUENCE [LARGE SCALE GENOMIC DNA]</scope>
    <source>
        <strain evidence="5">cv. Salinas</strain>
        <tissue evidence="4">Seedlings</tissue>
    </source>
</reference>
<dbReference type="EMBL" id="NBSK02000004">
    <property type="protein sequence ID" value="KAJ0212312.1"/>
    <property type="molecule type" value="Genomic_DNA"/>
</dbReference>
<feature type="domain" description="DUF659" evidence="2">
    <location>
        <begin position="58"/>
        <end position="203"/>
    </location>
</feature>
<dbReference type="Proteomes" id="UP000235145">
    <property type="component" value="Unassembled WGS sequence"/>
</dbReference>
<dbReference type="Pfam" id="PF05699">
    <property type="entry name" value="Dimer_Tnp_hAT"/>
    <property type="match status" value="1"/>
</dbReference>
<sequence length="576" mass="66009">MRQKNLMDALAKERTLVVHQFCARWVYESGIPFHSIDNDGFKQFVEAVGKYGPGYRPPSQYQLREPLLKEQVERTKGILKKQEEEWAQNGCSVMTGKRRSIMNFCVNSRQGTTFISSVECSKDAHTGQFIFDYVDKCIEEVGSKNVIQVVTDNAANNMVAANMLIEKRPNLFWTSCAAHTIDLMLEAIGKEPKFKNWIGKARTLTIFIYAHHRTLALMRKFTKCKDIVRPGVTRFATSFLTLESLLEKKEMLRLMFTSDEWTKSKWANTKNGKGAYGIVMSRAFWNGVNLCLKVISPLVKVLRLVDGDRKPSMGFLYGELKQAKEDIKMAFNNVENNYRSIIDIIDTKAKGRLDSPLHMMAYLLNPYYFFKNQEIKDNVMVSDAVFTCIEKFFLDYIDKQDQVINMELSKYKEKEGDFGRLLAAKGCSENNSSYDPGTWWMTYGNSTPTLQKMAIKILSLTTSSSGCERNWSAFEGIHTKKRNRLDSQRLHDLVYVQFNSKLINKWARVKNQNVDVLRSLDASMAQSWIVAISDDEEEMEEGGGLENGGEEIDDESETQEDRELDEDDFVSDAEQV</sequence>